<organism evidence="1 2">
    <name type="scientific">Obba rivulosa</name>
    <dbReference type="NCBI Taxonomy" id="1052685"/>
    <lineage>
        <taxon>Eukaryota</taxon>
        <taxon>Fungi</taxon>
        <taxon>Dikarya</taxon>
        <taxon>Basidiomycota</taxon>
        <taxon>Agaricomycotina</taxon>
        <taxon>Agaricomycetes</taxon>
        <taxon>Polyporales</taxon>
        <taxon>Gelatoporiaceae</taxon>
        <taxon>Obba</taxon>
    </lineage>
</organism>
<keyword evidence="2" id="KW-1185">Reference proteome</keyword>
<evidence type="ECO:0000313" key="1">
    <source>
        <dbReference type="EMBL" id="OCH84048.1"/>
    </source>
</evidence>
<accession>A0A8E2AGH8</accession>
<reference evidence="1 2" key="1">
    <citation type="submission" date="2016-07" db="EMBL/GenBank/DDBJ databases">
        <title>Draft genome of the white-rot fungus Obba rivulosa 3A-2.</title>
        <authorList>
            <consortium name="DOE Joint Genome Institute"/>
            <person name="Miettinen O."/>
            <person name="Riley R."/>
            <person name="Acob R."/>
            <person name="Barry K."/>
            <person name="Cullen D."/>
            <person name="De Vries R."/>
            <person name="Hainaut M."/>
            <person name="Hatakka A."/>
            <person name="Henrissat B."/>
            <person name="Hilden K."/>
            <person name="Kuo R."/>
            <person name="Labutti K."/>
            <person name="Lipzen A."/>
            <person name="Makela M.R."/>
            <person name="Sandor L."/>
            <person name="Spatafora J.W."/>
            <person name="Grigoriev I.V."/>
            <person name="Hibbett D.S."/>
        </authorList>
    </citation>
    <scope>NUCLEOTIDE SEQUENCE [LARGE SCALE GENOMIC DNA]</scope>
    <source>
        <strain evidence="1 2">3A-2</strain>
    </source>
</reference>
<evidence type="ECO:0000313" key="2">
    <source>
        <dbReference type="Proteomes" id="UP000250043"/>
    </source>
</evidence>
<sequence>MPSDKTIPLISVEFPKDSNPPILKTGDMNPKILYCWERAAHCHFRYVGLADELHVATIASCMEDSRMKDCQQGDRVFWEWVTELRTRIIYLNGTPHTFDEHWLCDHIFASNAPTLNGTVGLEQWLQAIKRLNEERRESEAWVRKTIEQAIVKVRNRTLAPLNANINHTSTKQSLSGPSTQMDKIPHLGDEEQSLSSKYEGCYKCCRVL</sequence>
<protein>
    <submittedName>
        <fullName evidence="1">Uncharacterized protein</fullName>
    </submittedName>
</protein>
<proteinExistence type="predicted"/>
<dbReference type="AlphaFoldDB" id="A0A8E2AGH8"/>
<dbReference type="EMBL" id="KV722733">
    <property type="protein sequence ID" value="OCH84048.1"/>
    <property type="molecule type" value="Genomic_DNA"/>
</dbReference>
<dbReference type="Proteomes" id="UP000250043">
    <property type="component" value="Unassembled WGS sequence"/>
</dbReference>
<gene>
    <name evidence="1" type="ORF">OBBRIDRAFT_808523</name>
</gene>
<dbReference type="OrthoDB" id="2801433at2759"/>
<name>A0A8E2AGH8_9APHY</name>